<reference evidence="1" key="1">
    <citation type="submission" date="2021-01" db="EMBL/GenBank/DDBJ databases">
        <authorList>
            <consortium name="Genoscope - CEA"/>
            <person name="William W."/>
        </authorList>
    </citation>
    <scope>NUCLEOTIDE SEQUENCE</scope>
</reference>
<proteinExistence type="predicted"/>
<dbReference type="EMBL" id="CAJJDN010000038">
    <property type="protein sequence ID" value="CAD8078588.1"/>
    <property type="molecule type" value="Genomic_DNA"/>
</dbReference>
<keyword evidence="2" id="KW-1185">Reference proteome</keyword>
<evidence type="ECO:0000313" key="1">
    <source>
        <dbReference type="EMBL" id="CAD8078588.1"/>
    </source>
</evidence>
<accession>A0A8S1MEM4</accession>
<dbReference type="AlphaFoldDB" id="A0A8S1MEM4"/>
<sequence length="82" mass="9809">MEILESEMQGLWSNQDHLMQYLKEDYKKGEEWIKTIKKINNCLMNPSKFGKKCAARMTNQMKCVLNKIRATIERFGEFFKKN</sequence>
<name>A0A8S1MEM4_9CILI</name>
<protein>
    <submittedName>
        <fullName evidence="1">Uncharacterized protein</fullName>
    </submittedName>
</protein>
<organism evidence="1 2">
    <name type="scientific">Paramecium sonneborni</name>
    <dbReference type="NCBI Taxonomy" id="65129"/>
    <lineage>
        <taxon>Eukaryota</taxon>
        <taxon>Sar</taxon>
        <taxon>Alveolata</taxon>
        <taxon>Ciliophora</taxon>
        <taxon>Intramacronucleata</taxon>
        <taxon>Oligohymenophorea</taxon>
        <taxon>Peniculida</taxon>
        <taxon>Parameciidae</taxon>
        <taxon>Paramecium</taxon>
    </lineage>
</organism>
<dbReference type="Proteomes" id="UP000692954">
    <property type="component" value="Unassembled WGS sequence"/>
</dbReference>
<comment type="caution">
    <text evidence="1">The sequence shown here is derived from an EMBL/GenBank/DDBJ whole genome shotgun (WGS) entry which is preliminary data.</text>
</comment>
<gene>
    <name evidence="1" type="ORF">PSON_ATCC_30995.1.T0380003</name>
</gene>
<evidence type="ECO:0000313" key="2">
    <source>
        <dbReference type="Proteomes" id="UP000692954"/>
    </source>
</evidence>